<sequence>MVIHRTLFYAISMILLLTLWFTYLSIFKFRIWVLRGQIFKTTKKSLITFFVFYIVSLVISIIITSLILTETVYIGEYLVGENGERIDLDKKPYNVITSVEGLLSFIYIISSMIPVGLMLYYLFNSSVNSKITDSEIIEFEKNHSFKIEDVEKSYYVLKSSFSKKSQKNEKQVVFENVLNTSLMFSKISEKLLYKSIIKKTVSFILQGPISTPSVDFEKTTENLIMMYLIASIKIINKSSNKKISFEKMVSYMKGLTF</sequence>
<keyword evidence="2" id="KW-1185">Reference proteome</keyword>
<accession>A0ACD4PIS1</accession>
<evidence type="ECO:0000313" key="2">
    <source>
        <dbReference type="Proteomes" id="UP001213039"/>
    </source>
</evidence>
<organism evidence="1 2">
    <name type="scientific">Mycoplasmopsis edwardii</name>
    <dbReference type="NCBI Taxonomy" id="53558"/>
    <lineage>
        <taxon>Bacteria</taxon>
        <taxon>Bacillati</taxon>
        <taxon>Mycoplasmatota</taxon>
        <taxon>Mycoplasmoidales</taxon>
        <taxon>Metamycoplasmataceae</taxon>
        <taxon>Mycoplasmopsis</taxon>
    </lineage>
</organism>
<evidence type="ECO:0000313" key="1">
    <source>
        <dbReference type="EMBL" id="WBP83988.1"/>
    </source>
</evidence>
<name>A0ACD4PIS1_9BACT</name>
<dbReference type="EMBL" id="CP114370">
    <property type="protein sequence ID" value="WBP83988.1"/>
    <property type="molecule type" value="Genomic_DNA"/>
</dbReference>
<gene>
    <name evidence="1" type="ORF">Me_995_000621</name>
</gene>
<reference evidence="1" key="1">
    <citation type="submission" date="2022-12" db="EMBL/GenBank/DDBJ databases">
        <authorList>
            <consortium name="Asia Pacific Centre for Animal Health"/>
            <person name="Klose S.M."/>
            <person name="Legione A.R."/>
            <person name="Monotti I."/>
            <person name="Bushell R."/>
            <person name="Marenda M.S."/>
            <person name="Sugiyama T."/>
            <person name="Browning G.F."/>
            <person name="Vaz P.K."/>
        </authorList>
    </citation>
    <scope>NUCLEOTIDE SEQUENCE</scope>
    <source>
        <strain evidence="1">Felid995</strain>
    </source>
</reference>
<dbReference type="Proteomes" id="UP001213039">
    <property type="component" value="Chromosome"/>
</dbReference>
<protein>
    <submittedName>
        <fullName evidence="1">Uncharacterized protein</fullName>
    </submittedName>
</protein>
<proteinExistence type="predicted"/>